<evidence type="ECO:0000313" key="2">
    <source>
        <dbReference type="EMBL" id="MDB0522706.1"/>
    </source>
</evidence>
<protein>
    <submittedName>
        <fullName evidence="2">Uncharacterized protein</fullName>
    </submittedName>
</protein>
<proteinExistence type="predicted"/>
<accession>A0AAE3NJ61</accession>
<comment type="caution">
    <text evidence="2">The sequence shown here is derived from an EMBL/GenBank/DDBJ whole genome shotgun (WGS) entry which is preliminary data.</text>
</comment>
<gene>
    <name evidence="2" type="ORF">LBW55_13965</name>
</gene>
<feature type="region of interest" description="Disordered" evidence="1">
    <location>
        <begin position="208"/>
        <end position="231"/>
    </location>
</feature>
<dbReference type="EMBL" id="JAIVEX010000006">
    <property type="protein sequence ID" value="MDB0522706.1"/>
    <property type="molecule type" value="Genomic_DNA"/>
</dbReference>
<reference evidence="2" key="1">
    <citation type="submission" date="2021-09" db="EMBL/GenBank/DDBJ databases">
        <title>Genomic analysis of Ralstonia spp.</title>
        <authorList>
            <person name="Aburjaile F."/>
            <person name="Ariute J.C."/>
            <person name="Pais A.K.L."/>
            <person name="Albuquerque G.M.R."/>
            <person name="Silva A.M.F."/>
            <person name="Brenig B."/>
            <person name="Azevedo V."/>
            <person name="Matiuzzi M."/>
            <person name="Ramos R."/>
            <person name="Goes-Neto A."/>
            <person name="Soares S."/>
            <person name="Iseppon A.M.B."/>
            <person name="Souza E."/>
            <person name="Gama M."/>
        </authorList>
    </citation>
    <scope>NUCLEOTIDE SEQUENCE</scope>
    <source>
        <strain evidence="2">B4</strain>
    </source>
</reference>
<name>A0AAE3NJ61_RALSL</name>
<dbReference type="AlphaFoldDB" id="A0AAE3NJ61"/>
<dbReference type="Proteomes" id="UP001143674">
    <property type="component" value="Unassembled WGS sequence"/>
</dbReference>
<evidence type="ECO:0000313" key="3">
    <source>
        <dbReference type="Proteomes" id="UP001143674"/>
    </source>
</evidence>
<organism evidence="2 3">
    <name type="scientific">Ralstonia solanacearum</name>
    <name type="common">Pseudomonas solanacearum</name>
    <dbReference type="NCBI Taxonomy" id="305"/>
    <lineage>
        <taxon>Bacteria</taxon>
        <taxon>Pseudomonadati</taxon>
        <taxon>Pseudomonadota</taxon>
        <taxon>Betaproteobacteria</taxon>
        <taxon>Burkholderiales</taxon>
        <taxon>Burkholderiaceae</taxon>
        <taxon>Ralstonia</taxon>
        <taxon>Ralstonia solanacearum species complex</taxon>
    </lineage>
</organism>
<evidence type="ECO:0000256" key="1">
    <source>
        <dbReference type="SAM" id="MobiDB-lite"/>
    </source>
</evidence>
<sequence length="231" mass="24870">MSNEQDKKAAPIQLQAGKSMHIVHDGSLTGAAMELESRRLLWWSALRKSIEMLSAAIRSHEHGVQTGATWNGVGQTFPTPSECFTISRYLTQMAVITFMTMFNKGFEDKGNVAGNLEADVESLREACLQQAFPEASDRAAFDALFERLKAARDGNLAHADGSAQGMEHYSGSVASFGPLDGGAPLDEVRSLLPYAERLLQAVDAMRQAGKGMRGASPTTPPADQALDTQAL</sequence>
<dbReference type="RefSeq" id="WP_055336080.1">
    <property type="nucleotide sequence ID" value="NZ_CDQJ01000001.1"/>
</dbReference>